<dbReference type="Proteomes" id="UP001281147">
    <property type="component" value="Unassembled WGS sequence"/>
</dbReference>
<comment type="caution">
    <text evidence="1">The sequence shown here is derived from an EMBL/GenBank/DDBJ whole genome shotgun (WGS) entry which is preliminary data.</text>
</comment>
<proteinExistence type="predicted"/>
<evidence type="ECO:0000313" key="2">
    <source>
        <dbReference type="Proteomes" id="UP001281147"/>
    </source>
</evidence>
<dbReference type="EMBL" id="JAUTXU010000211">
    <property type="protein sequence ID" value="KAK3698408.1"/>
    <property type="molecule type" value="Genomic_DNA"/>
</dbReference>
<name>A0ACC3MMH6_9PEZI</name>
<gene>
    <name evidence="1" type="ORF">LTR37_016978</name>
</gene>
<evidence type="ECO:0000313" key="1">
    <source>
        <dbReference type="EMBL" id="KAK3698408.1"/>
    </source>
</evidence>
<accession>A0ACC3MMH6</accession>
<protein>
    <submittedName>
        <fullName evidence="1">Uncharacterized protein</fullName>
    </submittedName>
</protein>
<sequence length="630" mass="68183">MANMPTRRSSNVGYGSSDYTPAMRAPSMPGVPALAMSHHQQMQPQHQQGQQAFAPYQYMTNNQQLPSDFQNHHPQNNGRGFHQQEQLANSYLAPTEAFNFNDWTTNFHQGPQTPITNLQDQNFIPNLAQGFVSGGSWHTVHQGPEMPISSPASPFPQMDLLPPSTARHHGHHPQTMSNSQMRMPSYASMANSSMITPLSAYAPPAPQMLQQPMQSLHSRQPQGYDDQYQKRLAEACSAEAQRRRRAEQAARRGPLPIGLRTSQSPLQHQRFPSSQGQPPVQRTSSIGPHAGFGNGGNAHSAAYVNPQDIMTPSPRVMRIDSGYLSGEAPQPSPSSQSSMSFSISATPSPGMLAPPMRASTPATPGPKMPAKRTIESIQSQLDAFKEAAPKKLKTLAGPTSAPGTPSRDEIQAAYARTQSQLAAPFVLQPNGQSERRTKHIGCSRPTGGHAPRRVPEHVPTSVATTAGGRTPECDNVQNKNKAGTQGSPIKVLTVATPPEQSPAVKPMPTLEKMSGEQFSQILTAQTKSTAQTTTTPKPSVGPIRLMEGPVTAHENDKAILQGVLDKMKRFGASHGWNPQYGVPAENVQLLKIRKAWTKAFMKEIEMQVPSRMVPAVQVMGSAVDGVVEAA</sequence>
<keyword evidence="2" id="KW-1185">Reference proteome</keyword>
<organism evidence="1 2">
    <name type="scientific">Vermiconidia calcicola</name>
    <dbReference type="NCBI Taxonomy" id="1690605"/>
    <lineage>
        <taxon>Eukaryota</taxon>
        <taxon>Fungi</taxon>
        <taxon>Dikarya</taxon>
        <taxon>Ascomycota</taxon>
        <taxon>Pezizomycotina</taxon>
        <taxon>Dothideomycetes</taxon>
        <taxon>Dothideomycetidae</taxon>
        <taxon>Mycosphaerellales</taxon>
        <taxon>Extremaceae</taxon>
        <taxon>Vermiconidia</taxon>
    </lineage>
</organism>
<reference evidence="1" key="1">
    <citation type="submission" date="2023-07" db="EMBL/GenBank/DDBJ databases">
        <title>Black Yeasts Isolated from many extreme environments.</title>
        <authorList>
            <person name="Coleine C."/>
            <person name="Stajich J.E."/>
            <person name="Selbmann L."/>
        </authorList>
    </citation>
    <scope>NUCLEOTIDE SEQUENCE</scope>
    <source>
        <strain evidence="1">CCFEE 5714</strain>
    </source>
</reference>